<gene>
    <name evidence="2" type="ordered locus">TGAM_2148</name>
</gene>
<dbReference type="PATRIC" id="fig|593117.10.peg.2157"/>
<dbReference type="OrthoDB" id="46222at2157"/>
<dbReference type="STRING" id="593117.TGAM_2148"/>
<dbReference type="AlphaFoldDB" id="C5A2Y9"/>
<keyword evidence="3" id="KW-1185">Reference proteome</keyword>
<dbReference type="EMBL" id="CP001398">
    <property type="protein sequence ID" value="ACS34650.1"/>
    <property type="molecule type" value="Genomic_DNA"/>
</dbReference>
<evidence type="ECO:0000259" key="1">
    <source>
        <dbReference type="Pfam" id="PF00535"/>
    </source>
</evidence>
<dbReference type="CAZy" id="GT2">
    <property type="family name" value="Glycosyltransferase Family 2"/>
</dbReference>
<keyword evidence="2" id="KW-0808">Transferase</keyword>
<proteinExistence type="predicted"/>
<dbReference type="PaxDb" id="593117-TGAM_2148"/>
<organism evidence="2 3">
    <name type="scientific">Thermococcus gammatolerans (strain DSM 15229 / JCM 11827 / EJ3)</name>
    <dbReference type="NCBI Taxonomy" id="593117"/>
    <lineage>
        <taxon>Archaea</taxon>
        <taxon>Methanobacteriati</taxon>
        <taxon>Methanobacteriota</taxon>
        <taxon>Thermococci</taxon>
        <taxon>Thermococcales</taxon>
        <taxon>Thermococcaceae</taxon>
        <taxon>Thermococcus</taxon>
    </lineage>
</organism>
<dbReference type="InterPro" id="IPR001173">
    <property type="entry name" value="Glyco_trans_2-like"/>
</dbReference>
<accession>C5A2Y9</accession>
<feature type="domain" description="Glycosyltransferase 2-like" evidence="1">
    <location>
        <begin position="7"/>
        <end position="143"/>
    </location>
</feature>
<dbReference type="RefSeq" id="WP_015859753.1">
    <property type="nucleotide sequence ID" value="NC_012804.1"/>
</dbReference>
<reference evidence="2 3" key="1">
    <citation type="journal article" date="2007" name="Genome Biol.">
        <title>Genome analysis and genome-wide proteomics of Thermococcus gammatolerans, the most radioresistant organism known amongst the Archaea.</title>
        <authorList>
            <person name="Zivanovic Y."/>
            <person name="Armengaud J."/>
            <person name="Lagorce A."/>
            <person name="Leplat C."/>
            <person name="Guerin P."/>
            <person name="Dutertre M."/>
            <person name="Anthouard V."/>
            <person name="Forterre P."/>
            <person name="Wincker P."/>
            <person name="Confalonieri F."/>
        </authorList>
    </citation>
    <scope>NUCLEOTIDE SEQUENCE [LARGE SCALE GENOMIC DNA]</scope>
    <source>
        <strain evidence="3">DSM 15229 / JCM 11827 / EJ3</strain>
    </source>
</reference>
<dbReference type="Proteomes" id="UP000001488">
    <property type="component" value="Chromosome"/>
</dbReference>
<dbReference type="KEGG" id="tga:TGAM_2148"/>
<dbReference type="Gene3D" id="3.90.550.10">
    <property type="entry name" value="Spore Coat Polysaccharide Biosynthesis Protein SpsA, Chain A"/>
    <property type="match status" value="1"/>
</dbReference>
<name>C5A2Y9_THEGJ</name>
<dbReference type="PANTHER" id="PTHR22916">
    <property type="entry name" value="GLYCOSYLTRANSFERASE"/>
    <property type="match status" value="1"/>
</dbReference>
<protein>
    <submittedName>
        <fullName evidence="2">Glycosyltransferase, family 2</fullName>
    </submittedName>
</protein>
<dbReference type="SUPFAM" id="SSF53448">
    <property type="entry name" value="Nucleotide-diphospho-sugar transferases"/>
    <property type="match status" value="1"/>
</dbReference>
<dbReference type="HOGENOM" id="CLU_025996_0_5_2"/>
<dbReference type="GO" id="GO:0016758">
    <property type="term" value="F:hexosyltransferase activity"/>
    <property type="evidence" value="ECO:0007669"/>
    <property type="project" value="UniProtKB-ARBA"/>
</dbReference>
<evidence type="ECO:0000313" key="3">
    <source>
        <dbReference type="Proteomes" id="UP000001488"/>
    </source>
</evidence>
<sequence length="304" mass="35331">MSRPTVSVIIPTYNRANLLRRAITSVLNQTFRDFELIVVDDASPDNTPEVVESINDGRIRYVRLKKNSGGPVARNTGIKKARGKFIALLDDDDEWLPHRLETQVRKFETLEQNIGVVYGGFYYVSQQDGRILGKRLPAYKGNVYDKLLRENFIGSPTLLIRRECFKRAGLFDPNLSSSQDWDMWLRIARHYKFDYVDEIVAKYYVHGRQISFNMKKYIPGRERFIRKHLDIWKNPRILSIHLSQMGLLLLLSGEPEKGLRYLMYSIGMAPFNIENYQTLLKLALDSRALEYIRKIISGEDVHKG</sequence>
<dbReference type="GeneID" id="7987110"/>
<dbReference type="eggNOG" id="arCOG01381">
    <property type="taxonomic scope" value="Archaea"/>
</dbReference>
<evidence type="ECO:0000313" key="2">
    <source>
        <dbReference type="EMBL" id="ACS34650.1"/>
    </source>
</evidence>
<dbReference type="PANTHER" id="PTHR22916:SF3">
    <property type="entry name" value="UDP-GLCNAC:BETAGAL BETA-1,3-N-ACETYLGLUCOSAMINYLTRANSFERASE-LIKE PROTEIN 1"/>
    <property type="match status" value="1"/>
</dbReference>
<dbReference type="InterPro" id="IPR029044">
    <property type="entry name" value="Nucleotide-diphossugar_trans"/>
</dbReference>
<dbReference type="Pfam" id="PF00535">
    <property type="entry name" value="Glycos_transf_2"/>
    <property type="match status" value="1"/>
</dbReference>